<dbReference type="InterPro" id="IPR045853">
    <property type="entry name" value="Pep_chain_release_fac_I_sf"/>
</dbReference>
<dbReference type="SUPFAM" id="SSF75620">
    <property type="entry name" value="Release factor"/>
    <property type="match status" value="1"/>
</dbReference>
<evidence type="ECO:0000256" key="1">
    <source>
        <dbReference type="ARBA" id="ARBA00002986"/>
    </source>
</evidence>
<comment type="PTM">
    <text evidence="7">Methylated by PrmC. Methylation increases the termination efficiency of RF1.</text>
</comment>
<dbReference type="EMBL" id="MHKQ01000018">
    <property type="protein sequence ID" value="OGY93750.1"/>
    <property type="molecule type" value="Genomic_DNA"/>
</dbReference>
<accession>A0A1G2BZJ4</accession>
<dbReference type="HAMAP" id="MF_00093">
    <property type="entry name" value="Rel_fac_1"/>
    <property type="match status" value="1"/>
</dbReference>
<comment type="subcellular location">
    <subcellularLocation>
        <location evidence="2 7">Cytoplasm</location>
    </subcellularLocation>
</comment>
<dbReference type="InterPro" id="IPR050057">
    <property type="entry name" value="Prokaryotic/Mito_RF"/>
</dbReference>
<dbReference type="FunFam" id="3.30.70.1660:FF:000004">
    <property type="entry name" value="Peptide chain release factor 1"/>
    <property type="match status" value="1"/>
</dbReference>
<comment type="caution">
    <text evidence="11">The sequence shown here is derived from an EMBL/GenBank/DDBJ whole genome shotgun (WGS) entry which is preliminary data.</text>
</comment>
<dbReference type="PANTHER" id="PTHR43804:SF7">
    <property type="entry name" value="LD18447P"/>
    <property type="match status" value="1"/>
</dbReference>
<evidence type="ECO:0000313" key="12">
    <source>
        <dbReference type="Proteomes" id="UP000177626"/>
    </source>
</evidence>
<dbReference type="InterPro" id="IPR004373">
    <property type="entry name" value="RF-1"/>
</dbReference>
<keyword evidence="6 7" id="KW-0648">Protein biosynthesis</keyword>
<dbReference type="SMART" id="SM00937">
    <property type="entry name" value="PCRF"/>
    <property type="match status" value="1"/>
</dbReference>
<dbReference type="Pfam" id="PF03462">
    <property type="entry name" value="PCRF"/>
    <property type="match status" value="1"/>
</dbReference>
<gene>
    <name evidence="7" type="primary">prfA</name>
    <name evidence="11" type="ORF">A2406_04255</name>
</gene>
<proteinExistence type="inferred from homology"/>
<keyword evidence="9" id="KW-0175">Coiled coil</keyword>
<comment type="similarity">
    <text evidence="3 7">Belongs to the prokaryotic/mitochondrial release factor family.</text>
</comment>
<dbReference type="InterPro" id="IPR005139">
    <property type="entry name" value="PCRF"/>
</dbReference>
<dbReference type="Gene3D" id="6.10.140.1950">
    <property type="match status" value="1"/>
</dbReference>
<dbReference type="NCBIfam" id="NF001859">
    <property type="entry name" value="PRK00591.1"/>
    <property type="match status" value="1"/>
</dbReference>
<evidence type="ECO:0000256" key="8">
    <source>
        <dbReference type="NCBIfam" id="TIGR00019"/>
    </source>
</evidence>
<dbReference type="NCBIfam" id="TIGR00019">
    <property type="entry name" value="prfA"/>
    <property type="match status" value="1"/>
</dbReference>
<dbReference type="GO" id="GO:0005829">
    <property type="term" value="C:cytosol"/>
    <property type="evidence" value="ECO:0007669"/>
    <property type="project" value="UniProtKB-ARBA"/>
</dbReference>
<evidence type="ECO:0000256" key="3">
    <source>
        <dbReference type="ARBA" id="ARBA00010835"/>
    </source>
</evidence>
<dbReference type="FunFam" id="3.30.70.1660:FF:000002">
    <property type="entry name" value="Peptide chain release factor 1"/>
    <property type="match status" value="1"/>
</dbReference>
<reference evidence="11 12" key="1">
    <citation type="journal article" date="2016" name="Nat. Commun.">
        <title>Thousands of microbial genomes shed light on interconnected biogeochemical processes in an aquifer system.</title>
        <authorList>
            <person name="Anantharaman K."/>
            <person name="Brown C.T."/>
            <person name="Hug L.A."/>
            <person name="Sharon I."/>
            <person name="Castelle C.J."/>
            <person name="Probst A.J."/>
            <person name="Thomas B.C."/>
            <person name="Singh A."/>
            <person name="Wilkins M.J."/>
            <person name="Karaoz U."/>
            <person name="Brodie E.L."/>
            <person name="Williams K.H."/>
            <person name="Hubbard S.S."/>
            <person name="Banfield J.F."/>
        </authorList>
    </citation>
    <scope>NUCLEOTIDE SEQUENCE [LARGE SCALE GENOMIC DNA]</scope>
</reference>
<dbReference type="InterPro" id="IPR000352">
    <property type="entry name" value="Pep_chain_release_fac_I"/>
</dbReference>
<comment type="function">
    <text evidence="1 7">Peptide chain release factor 1 directs the termination of translation in response to the peptide chain termination codons UAG and UAA.</text>
</comment>
<dbReference type="FunFam" id="3.30.160.20:FF:000004">
    <property type="entry name" value="Peptide chain release factor 1"/>
    <property type="match status" value="1"/>
</dbReference>
<name>A0A1G2BZJ4_9BACT</name>
<sequence>MKIDLKKYQEQAKGLEEQMQKPAVVSDTNKMSSLGKAYNELREILTVGEKINKNSKDLESLRESIKSENDDEMIAMTQEEINVLEEKINTDQEKLEELINPDDPNDKKNIILEIRAGTGGDESALFAAELFRMYSRFAENMNFKMKVMSSNRTEIGGFKEIITEISGDNVYKHFKYESGVHRVQRVPETEKAGRVHTSAASVAVMPEAEEIDLQIEAKDLRIDTFCASGHGGQSVNTTKSAVRITHLPTNTVVSCQDEKSQGQNKEKAMAILRSRILAEMEATKNAKNAANRKNQIGSGDRSEKIRTYNFPQDRVTDHRIKLTLHNLEKIIDGDLMPIIKPLWQVAKNQK</sequence>
<evidence type="ECO:0000256" key="5">
    <source>
        <dbReference type="ARBA" id="ARBA00022490"/>
    </source>
</evidence>
<protein>
    <recommendedName>
        <fullName evidence="7 8">Peptide chain release factor 1</fullName>
        <shortName evidence="7">RF-1</shortName>
    </recommendedName>
</protein>
<evidence type="ECO:0000256" key="7">
    <source>
        <dbReference type="HAMAP-Rule" id="MF_00093"/>
    </source>
</evidence>
<evidence type="ECO:0000256" key="6">
    <source>
        <dbReference type="ARBA" id="ARBA00022917"/>
    </source>
</evidence>
<evidence type="ECO:0000259" key="10">
    <source>
        <dbReference type="SMART" id="SM00937"/>
    </source>
</evidence>
<feature type="modified residue" description="N5-methylglutamine" evidence="7">
    <location>
        <position position="233"/>
    </location>
</feature>
<dbReference type="Pfam" id="PF00472">
    <property type="entry name" value="RF-1"/>
    <property type="match status" value="1"/>
</dbReference>
<dbReference type="Gene3D" id="3.30.160.20">
    <property type="match status" value="1"/>
</dbReference>
<evidence type="ECO:0000256" key="9">
    <source>
        <dbReference type="SAM" id="Coils"/>
    </source>
</evidence>
<evidence type="ECO:0000256" key="2">
    <source>
        <dbReference type="ARBA" id="ARBA00004496"/>
    </source>
</evidence>
<keyword evidence="5 7" id="KW-0963">Cytoplasm</keyword>
<dbReference type="Gene3D" id="3.30.70.1660">
    <property type="match status" value="1"/>
</dbReference>
<keyword evidence="4 7" id="KW-0488">Methylation</keyword>
<evidence type="ECO:0000256" key="4">
    <source>
        <dbReference type="ARBA" id="ARBA00022481"/>
    </source>
</evidence>
<organism evidence="11 12">
    <name type="scientific">Candidatus Komeilibacteria bacterium RIFOXYC1_FULL_37_11</name>
    <dbReference type="NCBI Taxonomy" id="1798555"/>
    <lineage>
        <taxon>Bacteria</taxon>
        <taxon>Candidatus Komeiliibacteriota</taxon>
    </lineage>
</organism>
<dbReference type="AlphaFoldDB" id="A0A1G2BZJ4"/>
<feature type="coiled-coil region" evidence="9">
    <location>
        <begin position="51"/>
        <end position="94"/>
    </location>
</feature>
<dbReference type="GO" id="GO:0016149">
    <property type="term" value="F:translation release factor activity, codon specific"/>
    <property type="evidence" value="ECO:0007669"/>
    <property type="project" value="UniProtKB-UniRule"/>
</dbReference>
<dbReference type="Proteomes" id="UP000177626">
    <property type="component" value="Unassembled WGS sequence"/>
</dbReference>
<feature type="domain" description="Peptide chain release factor" evidence="10">
    <location>
        <begin position="63"/>
        <end position="177"/>
    </location>
</feature>
<dbReference type="PANTHER" id="PTHR43804">
    <property type="entry name" value="LD18447P"/>
    <property type="match status" value="1"/>
</dbReference>
<evidence type="ECO:0000313" key="11">
    <source>
        <dbReference type="EMBL" id="OGY93750.1"/>
    </source>
</evidence>